<organism evidence="3 4">
    <name type="scientific">Cyclopterus lumpus</name>
    <name type="common">Lumpsucker</name>
    <dbReference type="NCBI Taxonomy" id="8103"/>
    <lineage>
        <taxon>Eukaryota</taxon>
        <taxon>Metazoa</taxon>
        <taxon>Chordata</taxon>
        <taxon>Craniata</taxon>
        <taxon>Vertebrata</taxon>
        <taxon>Euteleostomi</taxon>
        <taxon>Actinopterygii</taxon>
        <taxon>Neopterygii</taxon>
        <taxon>Teleostei</taxon>
        <taxon>Neoteleostei</taxon>
        <taxon>Acanthomorphata</taxon>
        <taxon>Eupercaria</taxon>
        <taxon>Perciformes</taxon>
        <taxon>Cottioidei</taxon>
        <taxon>Cottales</taxon>
        <taxon>Cyclopteridae</taxon>
        <taxon>Cyclopterus</taxon>
    </lineage>
</organism>
<reference evidence="3" key="1">
    <citation type="submission" date="2025-08" db="UniProtKB">
        <authorList>
            <consortium name="Ensembl"/>
        </authorList>
    </citation>
    <scope>IDENTIFICATION</scope>
</reference>
<evidence type="ECO:0000313" key="4">
    <source>
        <dbReference type="Proteomes" id="UP000694565"/>
    </source>
</evidence>
<dbReference type="Proteomes" id="UP000694565">
    <property type="component" value="Unplaced"/>
</dbReference>
<dbReference type="CDD" id="cd00063">
    <property type="entry name" value="FN3"/>
    <property type="match status" value="2"/>
</dbReference>
<dbReference type="AlphaFoldDB" id="A0A8C2Z104"/>
<keyword evidence="1" id="KW-1133">Transmembrane helix</keyword>
<accession>A0A8C2Z104</accession>
<protein>
    <recommendedName>
        <fullName evidence="2">Fibronectin type-III domain-containing protein</fullName>
    </recommendedName>
</protein>
<dbReference type="SMART" id="SM00060">
    <property type="entry name" value="FN3"/>
    <property type="match status" value="4"/>
</dbReference>
<sequence>MNLSVHYNMSTAQVMWGAARGASSYSVQAVTDQGLAVPCNTTNTSCYLNGLQCSHIYNVTVMARNPACDSMISETHLLTTGLSSDREECVHYYTTCRYLYLSFPNPSMCMFSLHSEPCPPTNVQASIACEQLNATVSWQQSDLAVGYVAYFDNQNGHNTSCVGSDAHTQCVVSGLMCGTVYNIWVKALGLQYNSSDSTVTTLTSAIMDCEAQTAAISWQPSAGAVFYVSELSATSGRTTSCTTNDTNCELSSLWCGEEYNCSHIYNVTVMARNPACDSMISETHLLTTEPCPPTNVQASIACDDLAVGYVAYFDNQNGHNTSCVGSDAHTQCVVSGLMCGTVYNVWVKALGLQYNTPCLPREVEVEVDCNSDRAAVVSWNATSGAANLSLTAIVNGSLQTLCATQQNRCNVTSLSCGETYNLSFTAINKQCNLTAPMHTNLTTRECSQQILASASGVVNYFVTASGSLGYLEVHNTTQTLLTATLPCGQDYNVTVQGQGSDSPPPSFTPAPCVPRDVRTSVQCEFSVGSVSWGPSDGAETYIVVATGLDGHTQQCLSNTTSCTWTDLRCGDEYTVVLRAKEGNCTSLPSNSSVIHMGMLCPTYRGNIDGDCLSGIVMVTWQASNGSDYYTATMQADTGISNMCMSDSNECSVPSLTCGHNFSVSVTASSKQCHIISRQTASLQSGEAFKTTGGYYALCYQALTGILYFYLLLFTHTVFRIQRM</sequence>
<keyword evidence="1" id="KW-0812">Transmembrane</keyword>
<dbReference type="SUPFAM" id="SSF49265">
    <property type="entry name" value="Fibronectin type III"/>
    <property type="match status" value="3"/>
</dbReference>
<evidence type="ECO:0000313" key="3">
    <source>
        <dbReference type="Ensembl" id="ENSCLMP00005011838.1"/>
    </source>
</evidence>
<evidence type="ECO:0000256" key="1">
    <source>
        <dbReference type="SAM" id="Phobius"/>
    </source>
</evidence>
<dbReference type="PANTHER" id="PTHR47135">
    <property type="entry name" value="FIBRONECTIN TYPE III DOMAIN-CONTAINING PROTEIN 7"/>
    <property type="match status" value="1"/>
</dbReference>
<name>A0A8C2Z104_CYCLU</name>
<evidence type="ECO:0000259" key="2">
    <source>
        <dbReference type="PROSITE" id="PS50853"/>
    </source>
</evidence>
<dbReference type="Gene3D" id="2.60.40.10">
    <property type="entry name" value="Immunoglobulins"/>
    <property type="match status" value="3"/>
</dbReference>
<dbReference type="InterPro" id="IPR036116">
    <property type="entry name" value="FN3_sf"/>
</dbReference>
<dbReference type="InterPro" id="IPR003961">
    <property type="entry name" value="FN3_dom"/>
</dbReference>
<dbReference type="InterPro" id="IPR013783">
    <property type="entry name" value="Ig-like_fold"/>
</dbReference>
<feature type="domain" description="Fibronectin type-III" evidence="2">
    <location>
        <begin position="119"/>
        <end position="207"/>
    </location>
</feature>
<dbReference type="PANTHER" id="PTHR47135:SF4">
    <property type="match status" value="1"/>
</dbReference>
<dbReference type="GeneTree" id="ENSGT00980000198596"/>
<keyword evidence="4" id="KW-1185">Reference proteome</keyword>
<feature type="domain" description="Fibronectin type-III" evidence="2">
    <location>
        <begin position="513"/>
        <end position="602"/>
    </location>
</feature>
<keyword evidence="1" id="KW-0472">Membrane</keyword>
<dbReference type="Ensembl" id="ENSCLMT00005012712.1">
    <property type="protein sequence ID" value="ENSCLMP00005011838.1"/>
    <property type="gene ID" value="ENSCLMG00005006389.1"/>
</dbReference>
<feature type="transmembrane region" description="Helical" evidence="1">
    <location>
        <begin position="693"/>
        <end position="713"/>
    </location>
</feature>
<dbReference type="PROSITE" id="PS50853">
    <property type="entry name" value="FN3"/>
    <property type="match status" value="2"/>
</dbReference>
<reference evidence="3" key="2">
    <citation type="submission" date="2025-09" db="UniProtKB">
        <authorList>
            <consortium name="Ensembl"/>
        </authorList>
    </citation>
    <scope>IDENTIFICATION</scope>
</reference>
<proteinExistence type="predicted"/>